<dbReference type="Pfam" id="PF01094">
    <property type="entry name" value="ANF_receptor"/>
    <property type="match status" value="1"/>
</dbReference>
<name>A0A8J6ISL5_9ALTE</name>
<evidence type="ECO:0000256" key="4">
    <source>
        <dbReference type="ARBA" id="ARBA00023136"/>
    </source>
</evidence>
<sequence length="393" mass="43457">MSQALCKIGLIKSSGDHNKAAEAMFASAQHIVQSRKQQLQNAGIDIELVVLDDFSDASTSCQKAKQLVSQGCLAVIGPTDSHSFHQILLSNEVADVPIFATIASASFLSSLQSQSFFRFTKSDYFRAEKLLLNLSSTYANVQDVLVYSLAGPEFSYGQQLKCDITQAAREHRINVIHHDFSRDNMPAVFPAKNEPAVVCAQSAHVVELATHLRAHKCRSQLYTFGSNSNLLNSLTVNSIVATDLDRDETDSMIGKELTQYFADFPDVQDADTSTMNALCVLCNYLTDNPNVMQQDIANARQSVINHLRQPKAKRTLNGDITFLENGEMAGDETISLLRVKKRFNRYSFVPLSKKTKPHYYMRWNSIGVVSNVINILGVVVGVVGIVVTLINFI</sequence>
<evidence type="ECO:0000259" key="6">
    <source>
        <dbReference type="Pfam" id="PF01094"/>
    </source>
</evidence>
<dbReference type="PANTHER" id="PTHR47151:SF2">
    <property type="entry name" value="AMINO ACID BINDING PROTEIN"/>
    <property type="match status" value="1"/>
</dbReference>
<evidence type="ECO:0000256" key="5">
    <source>
        <dbReference type="SAM" id="Phobius"/>
    </source>
</evidence>
<comment type="subcellular location">
    <subcellularLocation>
        <location evidence="1">Membrane</location>
    </subcellularLocation>
</comment>
<reference evidence="7" key="1">
    <citation type="journal article" date="2018" name="Int. J. Syst. Evol. Microbiol.">
        <title>Neptunicella marina gen. nov., sp. nov., isolated from surface seawater.</title>
        <authorList>
            <person name="Liu X."/>
            <person name="Lai Q."/>
            <person name="Du Y."/>
            <person name="Zhang X."/>
            <person name="Liu Z."/>
            <person name="Sun F."/>
            <person name="Shao Z."/>
        </authorList>
    </citation>
    <scope>NUCLEOTIDE SEQUENCE</scope>
    <source>
        <strain evidence="7">S27-2</strain>
    </source>
</reference>
<feature type="transmembrane region" description="Helical" evidence="5">
    <location>
        <begin position="372"/>
        <end position="392"/>
    </location>
</feature>
<dbReference type="InterPro" id="IPR001828">
    <property type="entry name" value="ANF_lig-bd_rcpt"/>
</dbReference>
<keyword evidence="4 5" id="KW-0472">Membrane</keyword>
<organism evidence="7 8">
    <name type="scientific">Neptunicella marina</name>
    <dbReference type="NCBI Taxonomy" id="2125989"/>
    <lineage>
        <taxon>Bacteria</taxon>
        <taxon>Pseudomonadati</taxon>
        <taxon>Pseudomonadota</taxon>
        <taxon>Gammaproteobacteria</taxon>
        <taxon>Alteromonadales</taxon>
        <taxon>Alteromonadaceae</taxon>
        <taxon>Neptunicella</taxon>
    </lineage>
</organism>
<keyword evidence="2 5" id="KW-0812">Transmembrane</keyword>
<evidence type="ECO:0000256" key="2">
    <source>
        <dbReference type="ARBA" id="ARBA00022692"/>
    </source>
</evidence>
<accession>A0A8J6ISL5</accession>
<gene>
    <name evidence="7" type="ORF">H8B19_07230</name>
</gene>
<dbReference type="AlphaFoldDB" id="A0A8J6ISL5"/>
<dbReference type="RefSeq" id="WP_186506124.1">
    <property type="nucleotide sequence ID" value="NZ_JACNEP010000004.1"/>
</dbReference>
<evidence type="ECO:0000256" key="3">
    <source>
        <dbReference type="ARBA" id="ARBA00022989"/>
    </source>
</evidence>
<evidence type="ECO:0000313" key="7">
    <source>
        <dbReference type="EMBL" id="MBC3765664.1"/>
    </source>
</evidence>
<dbReference type="Proteomes" id="UP000601768">
    <property type="component" value="Unassembled WGS sequence"/>
</dbReference>
<dbReference type="InterPro" id="IPR028082">
    <property type="entry name" value="Peripla_BP_I"/>
</dbReference>
<evidence type="ECO:0000256" key="1">
    <source>
        <dbReference type="ARBA" id="ARBA00004370"/>
    </source>
</evidence>
<proteinExistence type="predicted"/>
<dbReference type="GO" id="GO:0016020">
    <property type="term" value="C:membrane"/>
    <property type="evidence" value="ECO:0007669"/>
    <property type="project" value="UniProtKB-SubCell"/>
</dbReference>
<keyword evidence="3 5" id="KW-1133">Transmembrane helix</keyword>
<protein>
    <recommendedName>
        <fullName evidence="6">Receptor ligand binding region domain-containing protein</fullName>
    </recommendedName>
</protein>
<evidence type="ECO:0000313" key="8">
    <source>
        <dbReference type="Proteomes" id="UP000601768"/>
    </source>
</evidence>
<feature type="domain" description="Receptor ligand binding region" evidence="6">
    <location>
        <begin position="41"/>
        <end position="177"/>
    </location>
</feature>
<dbReference type="SUPFAM" id="SSF53822">
    <property type="entry name" value="Periplasmic binding protein-like I"/>
    <property type="match status" value="1"/>
</dbReference>
<dbReference type="PANTHER" id="PTHR47151">
    <property type="entry name" value="LEU/ILE/VAL-BINDING ABC TRANSPORTER SUBUNIT"/>
    <property type="match status" value="1"/>
</dbReference>
<reference evidence="7" key="2">
    <citation type="submission" date="2020-08" db="EMBL/GenBank/DDBJ databases">
        <authorList>
            <person name="Lai Q."/>
        </authorList>
    </citation>
    <scope>NUCLEOTIDE SEQUENCE</scope>
    <source>
        <strain evidence="7">S27-2</strain>
    </source>
</reference>
<dbReference type="EMBL" id="JACNEP010000004">
    <property type="protein sequence ID" value="MBC3765664.1"/>
    <property type="molecule type" value="Genomic_DNA"/>
</dbReference>
<comment type="caution">
    <text evidence="7">The sequence shown here is derived from an EMBL/GenBank/DDBJ whole genome shotgun (WGS) entry which is preliminary data.</text>
</comment>
<keyword evidence="8" id="KW-1185">Reference proteome</keyword>
<dbReference type="Gene3D" id="3.40.50.2300">
    <property type="match status" value="1"/>
</dbReference>